<reference evidence="2 3" key="1">
    <citation type="journal article" date="2014" name="BMC Genomics">
        <title>Genome and secretome analysis of the hemibiotrophic fungal pathogen, Moniliophthora roreri, which causes frosty pod rot disease of cacao: mechanisms of the biotrophic and necrotrophic phases.</title>
        <authorList>
            <person name="Meinhardt L.W."/>
            <person name="Costa G.G.L."/>
            <person name="Thomazella D.P.T."/>
            <person name="Teixeira P.J.P.L."/>
            <person name="Carazzolle M.F."/>
            <person name="Schuster S.C."/>
            <person name="Carlson J.E."/>
            <person name="Guiltinan M.J."/>
            <person name="Mieczkowski P."/>
            <person name="Farmer A."/>
            <person name="Ramaraj T."/>
            <person name="Crozier J."/>
            <person name="Davis R.E."/>
            <person name="Shao J."/>
            <person name="Melnick R.L."/>
            <person name="Pereira G.A.G."/>
            <person name="Bailey B.A."/>
        </authorList>
    </citation>
    <scope>NUCLEOTIDE SEQUENCE [LARGE SCALE GENOMIC DNA]</scope>
    <source>
        <strain evidence="2 3">MCA 2997</strain>
    </source>
</reference>
<gene>
    <name evidence="2" type="ORF">Moror_9260</name>
</gene>
<evidence type="ECO:0000313" key="3">
    <source>
        <dbReference type="Proteomes" id="UP000017559"/>
    </source>
</evidence>
<accession>V2WXH5</accession>
<dbReference type="EMBL" id="AWSO01001189">
    <property type="protein sequence ID" value="ESK84920.1"/>
    <property type="molecule type" value="Genomic_DNA"/>
</dbReference>
<evidence type="ECO:0000313" key="2">
    <source>
        <dbReference type="EMBL" id="ESK84920.1"/>
    </source>
</evidence>
<comment type="caution">
    <text evidence="2">The sequence shown here is derived from an EMBL/GenBank/DDBJ whole genome shotgun (WGS) entry which is preliminary data.</text>
</comment>
<dbReference type="AlphaFoldDB" id="V2WXH5"/>
<name>V2WXH5_MONRO</name>
<organism evidence="2 3">
    <name type="scientific">Moniliophthora roreri (strain MCA 2997)</name>
    <name type="common">Cocoa frosty pod rot fungus</name>
    <name type="synonym">Crinipellis roreri</name>
    <dbReference type="NCBI Taxonomy" id="1381753"/>
    <lineage>
        <taxon>Eukaryota</taxon>
        <taxon>Fungi</taxon>
        <taxon>Dikarya</taxon>
        <taxon>Basidiomycota</taxon>
        <taxon>Agaricomycotina</taxon>
        <taxon>Agaricomycetes</taxon>
        <taxon>Agaricomycetidae</taxon>
        <taxon>Agaricales</taxon>
        <taxon>Marasmiineae</taxon>
        <taxon>Marasmiaceae</taxon>
        <taxon>Moniliophthora</taxon>
    </lineage>
</organism>
<proteinExistence type="predicted"/>
<feature type="region of interest" description="Disordered" evidence="1">
    <location>
        <begin position="35"/>
        <end position="68"/>
    </location>
</feature>
<keyword evidence="3" id="KW-1185">Reference proteome</keyword>
<dbReference type="Proteomes" id="UP000017559">
    <property type="component" value="Unassembled WGS sequence"/>
</dbReference>
<sequence length="68" mass="7247">MTVISPKSLTFATPDLLGAFDGITITKEDTNFLSSKGSKDIPLRTDPLSTTGVIEDAGSEGLTRQHPR</sequence>
<protein>
    <submittedName>
        <fullName evidence="2">Uncharacterized protein</fullName>
    </submittedName>
</protein>
<evidence type="ECO:0000256" key="1">
    <source>
        <dbReference type="SAM" id="MobiDB-lite"/>
    </source>
</evidence>
<dbReference type="HOGENOM" id="CLU_2794522_0_0_1"/>
<dbReference type="KEGG" id="mrr:Moror_9260"/>